<keyword evidence="6 8" id="KW-1133">Transmembrane helix</keyword>
<dbReference type="HOGENOM" id="CLU_047547_1_2_9"/>
<evidence type="ECO:0000313" key="9">
    <source>
        <dbReference type="EMBL" id="AHF05814.1"/>
    </source>
</evidence>
<proteinExistence type="inferred from homology"/>
<reference evidence="9 10" key="1">
    <citation type="submission" date="2013-12" db="EMBL/GenBank/DDBJ databases">
        <authorList>
            <consortium name="DOE Joint Genome Institute"/>
            <person name="Smidt H."/>
            <person name="Huntemann M."/>
            <person name="Han J."/>
            <person name="Chen A."/>
            <person name="Kyrpides N."/>
            <person name="Mavromatis K."/>
            <person name="Markowitz V."/>
            <person name="Palaniappan K."/>
            <person name="Ivanova N."/>
            <person name="Schaumberg A."/>
            <person name="Pati A."/>
            <person name="Liolios K."/>
            <person name="Nordberg H.P."/>
            <person name="Cantor M.N."/>
            <person name="Hua S.X."/>
            <person name="Woyke T."/>
        </authorList>
    </citation>
    <scope>NUCLEOTIDE SEQUENCE [LARGE SCALE GENOMIC DNA]</scope>
    <source>
        <strain evidence="10">DSM 15288</strain>
    </source>
</reference>
<accession>W0E9C4</accession>
<dbReference type="Proteomes" id="UP000010847">
    <property type="component" value="Chromosome"/>
</dbReference>
<dbReference type="KEGG" id="dmt:DESME_00930"/>
<dbReference type="eggNOG" id="COG0531">
    <property type="taxonomic scope" value="Bacteria"/>
</dbReference>
<dbReference type="STRING" id="871968.DESME_00930"/>
<evidence type="ECO:0000313" key="10">
    <source>
        <dbReference type="Proteomes" id="UP000010847"/>
    </source>
</evidence>
<comment type="similarity">
    <text evidence="2">Belongs to the amino acid-polyamine-organocation (APC) superfamily. Spore germination protein (SGP) (TC 2.A.3.9) family.</text>
</comment>
<keyword evidence="5 8" id="KW-0812">Transmembrane</keyword>
<sequence>MLEKGRITYKQLILLIALSRIIITITFLPALAEPPANQDIWLSELLYFPLQLLFALPIYFLWKRFPDQTIIQYCQSIGGKLGKLSGILILWYFLDQAAITIAQFSLFLTSAVMPETPVLFFTLSFVLVCAYATGRGLEVIGRLSELFAPLVMIATITVFLLLAKDMNLKMLRPVLENGILPITQGSLIYSARSLEILGFSMLLPYLNNPQKAKSVIVLSFALVTLFFTLITVPVLTIWGFEEAKGLTFPFYSVIRLISIGDFIERNQSIHMAIWILGTFIKVTFKYYLVVLSLGQLLHLKEYRPLILPTGTILIPLSLLVGPNLTTLAAFTSYKTFAWYSSFFILVIPSLLLFTAIIRKKGVQSP</sequence>
<evidence type="ECO:0000256" key="8">
    <source>
        <dbReference type="SAM" id="Phobius"/>
    </source>
</evidence>
<gene>
    <name evidence="9" type="ORF">DESME_00930</name>
</gene>
<feature type="transmembrane region" description="Helical" evidence="8">
    <location>
        <begin position="44"/>
        <end position="62"/>
    </location>
</feature>
<dbReference type="OrthoDB" id="1675410at2"/>
<feature type="transmembrane region" description="Helical" evidence="8">
    <location>
        <begin position="146"/>
        <end position="163"/>
    </location>
</feature>
<evidence type="ECO:0000256" key="4">
    <source>
        <dbReference type="ARBA" id="ARBA00022544"/>
    </source>
</evidence>
<evidence type="ECO:0000256" key="1">
    <source>
        <dbReference type="ARBA" id="ARBA00004141"/>
    </source>
</evidence>
<dbReference type="Pfam" id="PF03845">
    <property type="entry name" value="Spore_permease"/>
    <property type="match status" value="1"/>
</dbReference>
<feature type="transmembrane region" description="Helical" evidence="8">
    <location>
        <begin position="305"/>
        <end position="330"/>
    </location>
</feature>
<feature type="transmembrane region" description="Helical" evidence="8">
    <location>
        <begin position="336"/>
        <end position="357"/>
    </location>
</feature>
<evidence type="ECO:0000256" key="7">
    <source>
        <dbReference type="ARBA" id="ARBA00023136"/>
    </source>
</evidence>
<comment type="subcellular location">
    <subcellularLocation>
        <location evidence="1">Membrane</location>
        <topology evidence="1">Multi-pass membrane protein</topology>
    </subcellularLocation>
</comment>
<organism evidence="9 10">
    <name type="scientific">Desulfitobacterium metallireducens DSM 15288</name>
    <dbReference type="NCBI Taxonomy" id="871968"/>
    <lineage>
        <taxon>Bacteria</taxon>
        <taxon>Bacillati</taxon>
        <taxon>Bacillota</taxon>
        <taxon>Clostridia</taxon>
        <taxon>Eubacteriales</taxon>
        <taxon>Desulfitobacteriaceae</taxon>
        <taxon>Desulfitobacterium</taxon>
    </lineage>
</organism>
<keyword evidence="10" id="KW-1185">Reference proteome</keyword>
<dbReference type="RefSeq" id="WP_006719141.1">
    <property type="nucleotide sequence ID" value="NZ_CP007032.1"/>
</dbReference>
<dbReference type="GO" id="GO:0009847">
    <property type="term" value="P:spore germination"/>
    <property type="evidence" value="ECO:0007669"/>
    <property type="project" value="InterPro"/>
</dbReference>
<feature type="transmembrane region" description="Helical" evidence="8">
    <location>
        <begin position="271"/>
        <end position="293"/>
    </location>
</feature>
<evidence type="ECO:0000256" key="5">
    <source>
        <dbReference type="ARBA" id="ARBA00022692"/>
    </source>
</evidence>
<dbReference type="PANTHER" id="PTHR34975:SF2">
    <property type="entry name" value="SPORE GERMINATION PROTEIN A2"/>
    <property type="match status" value="1"/>
</dbReference>
<keyword evidence="3" id="KW-0813">Transport</keyword>
<keyword evidence="7 8" id="KW-0472">Membrane</keyword>
<name>W0E9C4_9FIRM</name>
<dbReference type="AlphaFoldDB" id="W0E9C4"/>
<evidence type="ECO:0000256" key="3">
    <source>
        <dbReference type="ARBA" id="ARBA00022448"/>
    </source>
</evidence>
<evidence type="ECO:0000256" key="6">
    <source>
        <dbReference type="ARBA" id="ARBA00022989"/>
    </source>
</evidence>
<evidence type="ECO:0000256" key="2">
    <source>
        <dbReference type="ARBA" id="ARBA00007998"/>
    </source>
</evidence>
<keyword evidence="4" id="KW-0309">Germination</keyword>
<protein>
    <submittedName>
        <fullName evidence="9">Spore germination protein</fullName>
    </submittedName>
</protein>
<dbReference type="EMBL" id="CP007032">
    <property type="protein sequence ID" value="AHF05814.1"/>
    <property type="molecule type" value="Genomic_DNA"/>
</dbReference>
<feature type="transmembrane region" description="Helical" evidence="8">
    <location>
        <begin position="12"/>
        <end position="32"/>
    </location>
</feature>
<dbReference type="InterPro" id="IPR004761">
    <property type="entry name" value="Spore_GerAB"/>
</dbReference>
<feature type="transmembrane region" description="Helical" evidence="8">
    <location>
        <begin position="215"/>
        <end position="240"/>
    </location>
</feature>
<dbReference type="GO" id="GO:0016020">
    <property type="term" value="C:membrane"/>
    <property type="evidence" value="ECO:0007669"/>
    <property type="project" value="UniProtKB-SubCell"/>
</dbReference>
<dbReference type="PANTHER" id="PTHR34975">
    <property type="entry name" value="SPORE GERMINATION PROTEIN A2"/>
    <property type="match status" value="1"/>
</dbReference>
<dbReference type="NCBIfam" id="TIGR00912">
    <property type="entry name" value="2A0309"/>
    <property type="match status" value="1"/>
</dbReference>